<dbReference type="Proteomes" id="UP000271624">
    <property type="component" value="Unassembled WGS sequence"/>
</dbReference>
<name>A0A433UUM4_9CYAN</name>
<protein>
    <recommendedName>
        <fullName evidence="1">DUF5615 domain-containing protein</fullName>
    </recommendedName>
</protein>
<dbReference type="OrthoDB" id="334367at2"/>
<evidence type="ECO:0000313" key="2">
    <source>
        <dbReference type="EMBL" id="RUS97562.1"/>
    </source>
</evidence>
<sequence>MKLLFDHNLSPTLVNRLQDLYPDSNHLYSLGLDRVPDTEVWEYAQQENFLIVTKDADFSDLCLLRGFPPKVIWIRRGNCKTADIEAILRSHYDDITKLNNEGTVGVLTLF</sequence>
<feature type="domain" description="DUF5615" evidence="1">
    <location>
        <begin position="1"/>
        <end position="108"/>
    </location>
</feature>
<organism evidence="2 3">
    <name type="scientific">Dulcicalothrix desertica PCC 7102</name>
    <dbReference type="NCBI Taxonomy" id="232991"/>
    <lineage>
        <taxon>Bacteria</taxon>
        <taxon>Bacillati</taxon>
        <taxon>Cyanobacteriota</taxon>
        <taxon>Cyanophyceae</taxon>
        <taxon>Nostocales</taxon>
        <taxon>Calotrichaceae</taxon>
        <taxon>Dulcicalothrix</taxon>
    </lineage>
</organism>
<dbReference type="AlphaFoldDB" id="A0A433UUM4"/>
<gene>
    <name evidence="2" type="ORF">DSM106972_082990</name>
</gene>
<keyword evidence="3" id="KW-1185">Reference proteome</keyword>
<reference evidence="2" key="2">
    <citation type="journal article" date="2019" name="Genome Biol. Evol.">
        <title>Day and night: Metabolic profiles and evolutionary relationships of six axenic non-marine cyanobacteria.</title>
        <authorList>
            <person name="Will S.E."/>
            <person name="Henke P."/>
            <person name="Boedeker C."/>
            <person name="Huang S."/>
            <person name="Brinkmann H."/>
            <person name="Rohde M."/>
            <person name="Jarek M."/>
            <person name="Friedl T."/>
            <person name="Seufert S."/>
            <person name="Schumacher M."/>
            <person name="Overmann J."/>
            <person name="Neumann-Schaal M."/>
            <person name="Petersen J."/>
        </authorList>
    </citation>
    <scope>NUCLEOTIDE SEQUENCE [LARGE SCALE GENOMIC DNA]</scope>
    <source>
        <strain evidence="2">PCC 7102</strain>
    </source>
</reference>
<evidence type="ECO:0000259" key="1">
    <source>
        <dbReference type="Pfam" id="PF18480"/>
    </source>
</evidence>
<dbReference type="InterPro" id="IPR041049">
    <property type="entry name" value="DUF5615"/>
</dbReference>
<proteinExistence type="predicted"/>
<accession>A0A433UUM4</accession>
<dbReference type="Pfam" id="PF18480">
    <property type="entry name" value="DUF5615"/>
    <property type="match status" value="1"/>
</dbReference>
<comment type="caution">
    <text evidence="2">The sequence shown here is derived from an EMBL/GenBank/DDBJ whole genome shotgun (WGS) entry which is preliminary data.</text>
</comment>
<dbReference type="EMBL" id="RSCL01000031">
    <property type="protein sequence ID" value="RUS97562.1"/>
    <property type="molecule type" value="Genomic_DNA"/>
</dbReference>
<reference evidence="2" key="1">
    <citation type="submission" date="2018-12" db="EMBL/GenBank/DDBJ databases">
        <authorList>
            <person name="Will S."/>
            <person name="Neumann-Schaal M."/>
            <person name="Henke P."/>
        </authorList>
    </citation>
    <scope>NUCLEOTIDE SEQUENCE</scope>
    <source>
        <strain evidence="2">PCC 7102</strain>
    </source>
</reference>
<dbReference type="RefSeq" id="WP_127086335.1">
    <property type="nucleotide sequence ID" value="NZ_RSCL01000031.1"/>
</dbReference>
<evidence type="ECO:0000313" key="3">
    <source>
        <dbReference type="Proteomes" id="UP000271624"/>
    </source>
</evidence>